<dbReference type="InterPro" id="IPR002048">
    <property type="entry name" value="EF_hand_dom"/>
</dbReference>
<evidence type="ECO:0000256" key="13">
    <source>
        <dbReference type="ARBA" id="ARBA00023136"/>
    </source>
</evidence>
<evidence type="ECO:0000256" key="3">
    <source>
        <dbReference type="ARBA" id="ARBA00007828"/>
    </source>
</evidence>
<evidence type="ECO:0000256" key="6">
    <source>
        <dbReference type="ARBA" id="ARBA00022723"/>
    </source>
</evidence>
<evidence type="ECO:0000256" key="18">
    <source>
        <dbReference type="SAM" id="Phobius"/>
    </source>
</evidence>
<keyword evidence="12" id="KW-0496">Mitochondrion</keyword>
<dbReference type="CDD" id="cd15900">
    <property type="entry name" value="EFh_MICU"/>
    <property type="match status" value="1"/>
</dbReference>
<dbReference type="RefSeq" id="XP_066930335.1">
    <property type="nucleotide sequence ID" value="XM_067074234.1"/>
</dbReference>
<dbReference type="PANTHER" id="PTHR12294">
    <property type="entry name" value="EF HAND DOMAIN FAMILY A1,A2-RELATED"/>
    <property type="match status" value="1"/>
</dbReference>
<sequence>MIRGFGLLKSSSTRHVLKDVYPTNRILSSVYLSTSSANPLPAPSTNKARQQHQNEKKSNHSDEQRQKMGNYYSMFIASAVGILGSSYILFQRFSKVEAKELLEDDLALDLVDGDANKKSSGQEMTLHKSQAGFRERKIIEYENRIRSYSTPDKIFRYFATLQEAYNSTIYMVPEDFVRALTPDTMQPLGLGLDKFKKFDIKKIGPYESVHFGKDSVFHAFGDGGLISFSDYIFLLTVLGTTTRQIKIAFKMFDLNGDGEVTLEEFKKVRSLFLSMTTTGSRHRDRNTTGNVLSQDVNTGLATHFFGENGEDKLTVDEFIEFKTRLQEEVMFLEFCSYNPRQGKITEIQFMEILLIHANFGNQKHQKVVKRFKKAFEMEDGEEGKIEKIGITFQDYLDFFSFLRSLRDVEMALSFHTVAGQAINKETFKQVAKLVAGVDLSDHIIDVVFCIFDENQDDHLSNKEFIAVMKDKMFRGLNKPKDTGFTRLLSAIMTCAKSNIVEAWSKPETSQ</sequence>
<organism evidence="20 21">
    <name type="scientific">Clytia hemisphaerica</name>
    <dbReference type="NCBI Taxonomy" id="252671"/>
    <lineage>
        <taxon>Eukaryota</taxon>
        <taxon>Metazoa</taxon>
        <taxon>Cnidaria</taxon>
        <taxon>Hydrozoa</taxon>
        <taxon>Hydroidolina</taxon>
        <taxon>Leptothecata</taxon>
        <taxon>Obeliida</taxon>
        <taxon>Clytiidae</taxon>
        <taxon>Clytia</taxon>
    </lineage>
</organism>
<dbReference type="PROSITE" id="PS00018">
    <property type="entry name" value="EF_HAND_1"/>
    <property type="match status" value="2"/>
</dbReference>
<feature type="region of interest" description="Disordered" evidence="17">
    <location>
        <begin position="36"/>
        <end position="64"/>
    </location>
</feature>
<dbReference type="EnsemblMetazoa" id="CLYHEMT002823.1">
    <property type="protein sequence ID" value="CLYHEMP002823.1"/>
    <property type="gene ID" value="CLYHEMG002823"/>
</dbReference>
<evidence type="ECO:0000256" key="10">
    <source>
        <dbReference type="ARBA" id="ARBA00022946"/>
    </source>
</evidence>
<keyword evidence="18" id="KW-0812">Transmembrane</keyword>
<feature type="transmembrane region" description="Helical" evidence="18">
    <location>
        <begin position="71"/>
        <end position="90"/>
    </location>
</feature>
<evidence type="ECO:0000256" key="17">
    <source>
        <dbReference type="SAM" id="MobiDB-lite"/>
    </source>
</evidence>
<dbReference type="InterPro" id="IPR011992">
    <property type="entry name" value="EF-hand-dom_pair"/>
</dbReference>
<feature type="compositionally biased region" description="Polar residues" evidence="17">
    <location>
        <begin position="36"/>
        <end position="48"/>
    </location>
</feature>
<reference evidence="20" key="1">
    <citation type="submission" date="2021-01" db="UniProtKB">
        <authorList>
            <consortium name="EnsemblMetazoa"/>
        </authorList>
    </citation>
    <scope>IDENTIFICATION</scope>
</reference>
<evidence type="ECO:0000313" key="20">
    <source>
        <dbReference type="EnsemblMetazoa" id="CLYHEMP002823.1"/>
    </source>
</evidence>
<keyword evidence="10" id="KW-0809">Transit peptide</keyword>
<dbReference type="GO" id="GO:0036444">
    <property type="term" value="P:calcium import into the mitochondrion"/>
    <property type="evidence" value="ECO:0007669"/>
    <property type="project" value="TreeGrafter"/>
</dbReference>
<comment type="similarity">
    <text evidence="3">Belongs to the aequorin family.</text>
</comment>
<dbReference type="Gene3D" id="1.10.238.10">
    <property type="entry name" value="EF-hand"/>
    <property type="match status" value="2"/>
</dbReference>
<protein>
    <recommendedName>
        <fullName evidence="19">EF-hand domain-containing protein</fullName>
    </recommendedName>
</protein>
<dbReference type="GO" id="GO:0008218">
    <property type="term" value="P:bioluminescence"/>
    <property type="evidence" value="ECO:0007669"/>
    <property type="project" value="UniProtKB-KW"/>
</dbReference>
<keyword evidence="9" id="KW-0106">Calcium</keyword>
<dbReference type="SMART" id="SM00054">
    <property type="entry name" value="EFh"/>
    <property type="match status" value="2"/>
</dbReference>
<evidence type="ECO:0000256" key="14">
    <source>
        <dbReference type="ARBA" id="ARBA00023223"/>
    </source>
</evidence>
<feature type="domain" description="EF-hand" evidence="19">
    <location>
        <begin position="439"/>
        <end position="474"/>
    </location>
</feature>
<dbReference type="OrthoDB" id="10056860at2759"/>
<keyword evidence="18" id="KW-1133">Transmembrane helix</keyword>
<dbReference type="AlphaFoldDB" id="A0A7M5UXF9"/>
<evidence type="ECO:0000259" key="19">
    <source>
        <dbReference type="PROSITE" id="PS50222"/>
    </source>
</evidence>
<keyword evidence="13 18" id="KW-0472">Membrane</keyword>
<dbReference type="InterPro" id="IPR018247">
    <property type="entry name" value="EF_Hand_1_Ca_BS"/>
</dbReference>
<evidence type="ECO:0000256" key="7">
    <source>
        <dbReference type="ARBA" id="ARBA00022737"/>
    </source>
</evidence>
<proteinExistence type="inferred from homology"/>
<evidence type="ECO:0000256" key="9">
    <source>
        <dbReference type="ARBA" id="ARBA00022837"/>
    </source>
</evidence>
<dbReference type="GO" id="GO:0051560">
    <property type="term" value="P:mitochondrial calcium ion homeostasis"/>
    <property type="evidence" value="ECO:0007669"/>
    <property type="project" value="TreeGrafter"/>
</dbReference>
<comment type="subcellular location">
    <subcellularLocation>
        <location evidence="1">Mitochondrion inner membrane</location>
    </subcellularLocation>
    <subcellularLocation>
        <location evidence="2">Mitochondrion intermembrane space</location>
    </subcellularLocation>
</comment>
<dbReference type="PANTHER" id="PTHR12294:SF1">
    <property type="entry name" value="CALCIUM UPTAKE PROTEIN 1, MITOCHONDRIAL"/>
    <property type="match status" value="1"/>
</dbReference>
<comment type="similarity">
    <text evidence="16">Belongs to the MICU1 family. MICU1 subfamily.</text>
</comment>
<evidence type="ECO:0000256" key="12">
    <source>
        <dbReference type="ARBA" id="ARBA00023128"/>
    </source>
</evidence>
<name>A0A7M5UXF9_9CNID</name>
<keyword evidence="11" id="KW-0406">Ion transport</keyword>
<keyword evidence="4" id="KW-0813">Transport</keyword>
<dbReference type="Pfam" id="PF13833">
    <property type="entry name" value="EF-hand_8"/>
    <property type="match status" value="1"/>
</dbReference>
<feature type="compositionally biased region" description="Basic and acidic residues" evidence="17">
    <location>
        <begin position="52"/>
        <end position="64"/>
    </location>
</feature>
<dbReference type="GO" id="GO:0005758">
    <property type="term" value="C:mitochondrial intermembrane space"/>
    <property type="evidence" value="ECO:0007669"/>
    <property type="project" value="UniProtKB-SubCell"/>
</dbReference>
<evidence type="ECO:0000256" key="5">
    <source>
        <dbReference type="ARBA" id="ARBA00022568"/>
    </source>
</evidence>
<evidence type="ECO:0000256" key="8">
    <source>
        <dbReference type="ARBA" id="ARBA00022792"/>
    </source>
</evidence>
<dbReference type="GO" id="GO:1990246">
    <property type="term" value="C:uniplex complex"/>
    <property type="evidence" value="ECO:0007669"/>
    <property type="project" value="TreeGrafter"/>
</dbReference>
<dbReference type="SUPFAM" id="SSF47473">
    <property type="entry name" value="EF-hand"/>
    <property type="match status" value="2"/>
</dbReference>
<evidence type="ECO:0000256" key="16">
    <source>
        <dbReference type="ARBA" id="ARBA00038333"/>
    </source>
</evidence>
<keyword evidence="21" id="KW-1185">Reference proteome</keyword>
<evidence type="ECO:0000256" key="15">
    <source>
        <dbReference type="ARBA" id="ARBA00023262"/>
    </source>
</evidence>
<dbReference type="Pfam" id="PF13202">
    <property type="entry name" value="EF-hand_5"/>
    <property type="match status" value="1"/>
</dbReference>
<keyword evidence="7" id="KW-0677">Repeat</keyword>
<evidence type="ECO:0000256" key="11">
    <source>
        <dbReference type="ARBA" id="ARBA00023065"/>
    </source>
</evidence>
<accession>A0A7M5UXF9</accession>
<dbReference type="Proteomes" id="UP000594262">
    <property type="component" value="Unplaced"/>
</dbReference>
<dbReference type="GeneID" id="136817903"/>
<dbReference type="InterPro" id="IPR039800">
    <property type="entry name" value="MICU1/2/3"/>
</dbReference>
<evidence type="ECO:0000256" key="4">
    <source>
        <dbReference type="ARBA" id="ARBA00022448"/>
    </source>
</evidence>
<dbReference type="PROSITE" id="PS50222">
    <property type="entry name" value="EF_HAND_2"/>
    <property type="match status" value="2"/>
</dbReference>
<evidence type="ECO:0000313" key="21">
    <source>
        <dbReference type="Proteomes" id="UP000594262"/>
    </source>
</evidence>
<keyword evidence="5" id="KW-0109">Calcium transport</keyword>
<keyword evidence="6" id="KW-0479">Metal-binding</keyword>
<feature type="domain" description="EF-hand" evidence="19">
    <location>
        <begin position="240"/>
        <end position="275"/>
    </location>
</feature>
<evidence type="ECO:0000256" key="2">
    <source>
        <dbReference type="ARBA" id="ARBA00004569"/>
    </source>
</evidence>
<dbReference type="GO" id="GO:0005509">
    <property type="term" value="F:calcium ion binding"/>
    <property type="evidence" value="ECO:0007669"/>
    <property type="project" value="InterPro"/>
</dbReference>
<keyword evidence="8" id="KW-0999">Mitochondrion inner membrane</keyword>
<keyword evidence="15" id="KW-0599">Photoprotein</keyword>
<evidence type="ECO:0000256" key="1">
    <source>
        <dbReference type="ARBA" id="ARBA00004273"/>
    </source>
</evidence>
<keyword evidence="14" id="KW-0455">Luminescence</keyword>